<protein>
    <submittedName>
        <fullName evidence="1">Uncharacterized protein</fullName>
    </submittedName>
</protein>
<dbReference type="RefSeq" id="WP_229592008.1">
    <property type="nucleotide sequence ID" value="NZ_AP024485.1"/>
</dbReference>
<organism evidence="1 2">
    <name type="scientific">Pseudodesulfovibrio sediminis</name>
    <dbReference type="NCBI Taxonomy" id="2810563"/>
    <lineage>
        <taxon>Bacteria</taxon>
        <taxon>Pseudomonadati</taxon>
        <taxon>Thermodesulfobacteriota</taxon>
        <taxon>Desulfovibrionia</taxon>
        <taxon>Desulfovibrionales</taxon>
        <taxon>Desulfovibrionaceae</taxon>
    </lineage>
</organism>
<evidence type="ECO:0000313" key="1">
    <source>
        <dbReference type="EMBL" id="BCS90066.1"/>
    </source>
</evidence>
<dbReference type="EMBL" id="AP024485">
    <property type="protein sequence ID" value="BCS90066.1"/>
    <property type="molecule type" value="Genomic_DNA"/>
</dbReference>
<accession>A0ABM8I507</accession>
<dbReference type="Proteomes" id="UP001053296">
    <property type="component" value="Chromosome"/>
</dbReference>
<proteinExistence type="predicted"/>
<evidence type="ECO:0000313" key="2">
    <source>
        <dbReference type="Proteomes" id="UP001053296"/>
    </source>
</evidence>
<sequence>MQGDDVKALSPEEKAEAAGLKNYLMNELASNFDGGLKKEQAICDQVREKLTAYLNEEYPDPHKILDILCDYEESPEGEG</sequence>
<gene>
    <name evidence="1" type="ORF">PSDVSF_33080</name>
</gene>
<reference evidence="1" key="1">
    <citation type="journal article" date="2022" name="Arch. Microbiol.">
        <title>Pseudodesulfovibrio sediminis sp. nov., a mesophilic and neutrophilic sulfate-reducing bacterium isolated from sediment of a brackish lake.</title>
        <authorList>
            <person name="Takahashi A."/>
            <person name="Kojima H."/>
            <person name="Watanabe M."/>
            <person name="Fukui M."/>
        </authorList>
    </citation>
    <scope>NUCLEOTIDE SEQUENCE</scope>
    <source>
        <strain evidence="1">SF6</strain>
    </source>
</reference>
<name>A0ABM8I507_9BACT</name>
<keyword evidence="2" id="KW-1185">Reference proteome</keyword>